<organism evidence="2 3">
    <name type="scientific">Glomus cerebriforme</name>
    <dbReference type="NCBI Taxonomy" id="658196"/>
    <lineage>
        <taxon>Eukaryota</taxon>
        <taxon>Fungi</taxon>
        <taxon>Fungi incertae sedis</taxon>
        <taxon>Mucoromycota</taxon>
        <taxon>Glomeromycotina</taxon>
        <taxon>Glomeromycetes</taxon>
        <taxon>Glomerales</taxon>
        <taxon>Glomeraceae</taxon>
        <taxon>Glomus</taxon>
    </lineage>
</organism>
<name>A0A397RX18_9GLOM</name>
<dbReference type="InterPro" id="IPR058524">
    <property type="entry name" value="DUF8211"/>
</dbReference>
<accession>A0A397RX18</accession>
<dbReference type="AlphaFoldDB" id="A0A397RX18"/>
<dbReference type="OrthoDB" id="2440565at2759"/>
<keyword evidence="3" id="KW-1185">Reference proteome</keyword>
<dbReference type="Proteomes" id="UP000265703">
    <property type="component" value="Unassembled WGS sequence"/>
</dbReference>
<protein>
    <recommendedName>
        <fullName evidence="1">DUF8211 domain-containing protein</fullName>
    </recommendedName>
</protein>
<evidence type="ECO:0000259" key="1">
    <source>
        <dbReference type="Pfam" id="PF26638"/>
    </source>
</evidence>
<feature type="domain" description="DUF8211" evidence="1">
    <location>
        <begin position="223"/>
        <end position="358"/>
    </location>
</feature>
<gene>
    <name evidence="2" type="ORF">C1645_746269</name>
</gene>
<reference evidence="2 3" key="1">
    <citation type="submission" date="2018-06" db="EMBL/GenBank/DDBJ databases">
        <title>Comparative genomics reveals the genomic features of Rhizophagus irregularis, R. cerebriforme, R. diaphanum and Gigaspora rosea, and their symbiotic lifestyle signature.</title>
        <authorList>
            <person name="Morin E."/>
            <person name="San Clemente H."/>
            <person name="Chen E.C.H."/>
            <person name="De La Providencia I."/>
            <person name="Hainaut M."/>
            <person name="Kuo A."/>
            <person name="Kohler A."/>
            <person name="Murat C."/>
            <person name="Tang N."/>
            <person name="Roy S."/>
            <person name="Loubradou J."/>
            <person name="Henrissat B."/>
            <person name="Grigoriev I.V."/>
            <person name="Corradi N."/>
            <person name="Roux C."/>
            <person name="Martin F.M."/>
        </authorList>
    </citation>
    <scope>NUCLEOTIDE SEQUENCE [LARGE SCALE GENOMIC DNA]</scope>
    <source>
        <strain evidence="2 3">DAOM 227022</strain>
    </source>
</reference>
<sequence>MTSSYNKNSSVQTSSINKYVPFQISTTQFHVTSHDHRGHNRIYESKRSKSYFFELDGITPNTNQTHLKIHTNDLLMVNSPKTYFSNSHTLNKKYQISKLLTHFFRSQRVIPKRVQHKYFNFIRKALLLRLTFISNRTDQDSRNRITKTSLYFTYKKYRFHFGIYVPCKFLTNNTPCSVPSPIVLSKNRSGCSDHQKWLYKTDTPSPIDNPRDNKSKTFSDATKLVFEKSQNPIGTRVTSHRTGASYLTKIRVYWLHKYRTVDTAKHIYVKQYSSLSYASPASSNYSLKTLAKQKIRRDRKLNSLLQYENLPRDAPVSPTKLLTISKRHHYLTNPKQVCRKYIQHVKYNHVRYKSHDNYPLPRLWNKSRGCFLTKDSALEEIILPDPVPPSNSLIVQSNHDTVENSRIPTSVTELDGTYTIRTYTEFAYYQIHKTVPHINPNSNIKFLFSRSEICASIEQRSHPAITPAIQASTPTRQDTFCQFLSSLSINDFSSYDVEHFSTLINILTDFQDEVHSIYSGLPVNTLSPMTSATRRATLQEMSTRPLSFKARYKAFRKKLTPIKAEIPRSFNDTFVIKPGFFKRSLEVISSTIPLVLHKRLRSSQDF</sequence>
<proteinExistence type="predicted"/>
<evidence type="ECO:0000313" key="2">
    <source>
        <dbReference type="EMBL" id="RIA78890.1"/>
    </source>
</evidence>
<comment type="caution">
    <text evidence="2">The sequence shown here is derived from an EMBL/GenBank/DDBJ whole genome shotgun (WGS) entry which is preliminary data.</text>
</comment>
<dbReference type="EMBL" id="QKYT01001871">
    <property type="protein sequence ID" value="RIA78890.1"/>
    <property type="molecule type" value="Genomic_DNA"/>
</dbReference>
<dbReference type="Pfam" id="PF26638">
    <property type="entry name" value="DUF8211"/>
    <property type="match status" value="1"/>
</dbReference>
<evidence type="ECO:0000313" key="3">
    <source>
        <dbReference type="Proteomes" id="UP000265703"/>
    </source>
</evidence>